<dbReference type="InterPro" id="IPR026444">
    <property type="entry name" value="Secre_tail"/>
</dbReference>
<accession>A0ABQ0E084</accession>
<name>A0ABQ0E084_9PORP</name>
<keyword evidence="1" id="KW-0344">Guanine-nucleotide releasing factor</keyword>
<dbReference type="SUPFAM" id="SSF50985">
    <property type="entry name" value="RCC1/BLIP-II"/>
    <property type="match status" value="1"/>
</dbReference>
<sequence length="504" mass="55032">MKGGTVWSTGSNVFFGLGQGIEDESANVYGYKRLELPKGFKAERIYRGYSFVILVSKEGKYVFFGNNFEGESGMNELDRNGYVSPEYVDFGTHKWKYMKGGYLTVLAIDEDDSLWGWGSNARWQLGNGDPAHQNKFAPSELDTSGDWVTLAPSMWQTLALKKDGTLWGWGDNGLSQLGLGQEADGVYTTPIQIGTDNDWQSIDISFHHALAIKKDGSLWGWGNNNKHQISASGYNPVESPTCIDKNKKWLVASAGLEHSIAIAEDGTMWGLGSNETGQLAMSQSVTGVTALTQIGTASDWVSVVCGERYTMAQNKKGEVYVFGSNKKGRLGLPKSVENSYEMVKIEIPSKKVSIKVLGEGKGTIGITDEDVDLNSVTDGTILEFVPAPGANSKLTALKANGVDILEEKSFIITEDTEIEATFDIANATEEIDMQAFCVYPNPAHHLVQLRGIVANSYVVLYDLSGKMVLKSFAEGSDMQLDLSTLAKGQYIVENCDRTTTITVE</sequence>
<dbReference type="InterPro" id="IPR009091">
    <property type="entry name" value="RCC1/BLIP-II"/>
</dbReference>
<evidence type="ECO:0000259" key="3">
    <source>
        <dbReference type="Pfam" id="PF18962"/>
    </source>
</evidence>
<feature type="domain" description="Secretion system C-terminal sorting" evidence="3">
    <location>
        <begin position="438"/>
        <end position="497"/>
    </location>
</feature>
<dbReference type="Pfam" id="PF18962">
    <property type="entry name" value="Por_Secre_tail"/>
    <property type="match status" value="1"/>
</dbReference>
<evidence type="ECO:0000256" key="2">
    <source>
        <dbReference type="ARBA" id="ARBA00022737"/>
    </source>
</evidence>
<comment type="caution">
    <text evidence="5">The sequence shown here is derived from an EMBL/GenBank/DDBJ whole genome shotgun (WGS) entry which is preliminary data.</text>
</comment>
<dbReference type="PROSITE" id="PS50012">
    <property type="entry name" value="RCC1_3"/>
    <property type="match status" value="4"/>
</dbReference>
<dbReference type="Pfam" id="PF25390">
    <property type="entry name" value="WD40_RLD"/>
    <property type="match status" value="1"/>
</dbReference>
<protein>
    <recommendedName>
        <fullName evidence="7">Por secretion system C-terminal sorting domain-containing protein</fullName>
    </recommendedName>
</protein>
<feature type="domain" description="RCC1-like" evidence="4">
    <location>
        <begin position="101"/>
        <end position="356"/>
    </location>
</feature>
<gene>
    <name evidence="5" type="ORF">Tsumi_01870</name>
</gene>
<proteinExistence type="predicted"/>
<dbReference type="InterPro" id="IPR051553">
    <property type="entry name" value="Ran_GTPase-activating"/>
</dbReference>
<keyword evidence="2" id="KW-0677">Repeat</keyword>
<keyword evidence="6" id="KW-1185">Reference proteome</keyword>
<dbReference type="Proteomes" id="UP001628220">
    <property type="component" value="Unassembled WGS sequence"/>
</dbReference>
<evidence type="ECO:0000259" key="4">
    <source>
        <dbReference type="Pfam" id="PF25390"/>
    </source>
</evidence>
<reference evidence="5 6" key="1">
    <citation type="journal article" date="2025" name="Int. J. Syst. Evol. Microbiol.">
        <title>Desulfovibrio falkowii sp. nov., Porphyromonas miyakawae sp. nov., Mediterraneibacter flintii sp. nov. and Owariibacterium komagatae gen. nov., sp. nov., isolated from human faeces.</title>
        <authorList>
            <person name="Hamaguchi T."/>
            <person name="Ohara M."/>
            <person name="Hisatomi A."/>
            <person name="Sekiguchi K."/>
            <person name="Takeda J.I."/>
            <person name="Ueyama J."/>
            <person name="Ito M."/>
            <person name="Nishiwaki H."/>
            <person name="Ogi T."/>
            <person name="Hirayama M."/>
            <person name="Ohkuma M."/>
            <person name="Sakamoto M."/>
            <person name="Ohno K."/>
        </authorList>
    </citation>
    <scope>NUCLEOTIDE SEQUENCE [LARGE SCALE GENOMIC DNA]</scope>
    <source>
        <strain evidence="5 6">13CB11C</strain>
    </source>
</reference>
<evidence type="ECO:0000256" key="1">
    <source>
        <dbReference type="ARBA" id="ARBA00022658"/>
    </source>
</evidence>
<dbReference type="InterPro" id="IPR000408">
    <property type="entry name" value="Reg_chr_condens"/>
</dbReference>
<dbReference type="Gene3D" id="2.130.10.30">
    <property type="entry name" value="Regulator of chromosome condensation 1/beta-lactamase-inhibitor protein II"/>
    <property type="match status" value="2"/>
</dbReference>
<dbReference type="InterPro" id="IPR058923">
    <property type="entry name" value="RCC1-like_dom"/>
</dbReference>
<evidence type="ECO:0000313" key="6">
    <source>
        <dbReference type="Proteomes" id="UP001628220"/>
    </source>
</evidence>
<dbReference type="PANTHER" id="PTHR45982">
    <property type="entry name" value="REGULATOR OF CHROMOSOME CONDENSATION"/>
    <property type="match status" value="1"/>
</dbReference>
<dbReference type="PRINTS" id="PR00633">
    <property type="entry name" value="RCCNDNSATION"/>
</dbReference>
<dbReference type="PANTHER" id="PTHR45982:SF1">
    <property type="entry name" value="REGULATOR OF CHROMOSOME CONDENSATION"/>
    <property type="match status" value="1"/>
</dbReference>
<evidence type="ECO:0000313" key="5">
    <source>
        <dbReference type="EMBL" id="GAB1251083.1"/>
    </source>
</evidence>
<dbReference type="NCBIfam" id="TIGR04183">
    <property type="entry name" value="Por_Secre_tail"/>
    <property type="match status" value="1"/>
</dbReference>
<dbReference type="EMBL" id="BAAFSF010000001">
    <property type="protein sequence ID" value="GAB1251083.1"/>
    <property type="molecule type" value="Genomic_DNA"/>
</dbReference>
<organism evidence="5 6">
    <name type="scientific">Porphyromonas miyakawae</name>
    <dbReference type="NCBI Taxonomy" id="3137470"/>
    <lineage>
        <taxon>Bacteria</taxon>
        <taxon>Pseudomonadati</taxon>
        <taxon>Bacteroidota</taxon>
        <taxon>Bacteroidia</taxon>
        <taxon>Bacteroidales</taxon>
        <taxon>Porphyromonadaceae</taxon>
        <taxon>Porphyromonas</taxon>
    </lineage>
</organism>
<evidence type="ECO:0008006" key="7">
    <source>
        <dbReference type="Google" id="ProtNLM"/>
    </source>
</evidence>